<feature type="domain" description="UspA" evidence="2">
    <location>
        <begin position="4"/>
        <end position="144"/>
    </location>
</feature>
<dbReference type="PRINTS" id="PR01438">
    <property type="entry name" value="UNVRSLSTRESS"/>
</dbReference>
<dbReference type="PANTHER" id="PTHR46268:SF6">
    <property type="entry name" value="UNIVERSAL STRESS PROTEIN UP12"/>
    <property type="match status" value="1"/>
</dbReference>
<protein>
    <submittedName>
        <fullName evidence="3">Universal stress protein UspA</fullName>
    </submittedName>
</protein>
<dbReference type="CDD" id="cd00293">
    <property type="entry name" value="USP-like"/>
    <property type="match status" value="1"/>
</dbReference>
<dbReference type="SUPFAM" id="SSF52402">
    <property type="entry name" value="Adenine nucleotide alpha hydrolases-like"/>
    <property type="match status" value="1"/>
</dbReference>
<dbReference type="STRING" id="1531429.JI75_06870"/>
<dbReference type="InterPro" id="IPR014729">
    <property type="entry name" value="Rossmann-like_a/b/a_fold"/>
</dbReference>
<dbReference type="InterPro" id="IPR006015">
    <property type="entry name" value="Universal_stress_UspA"/>
</dbReference>
<dbReference type="PANTHER" id="PTHR46268">
    <property type="entry name" value="STRESS RESPONSE PROTEIN NHAX"/>
    <property type="match status" value="1"/>
</dbReference>
<organism evidence="3 4">
    <name type="scientific">Berryella intestinalis</name>
    <dbReference type="NCBI Taxonomy" id="1531429"/>
    <lineage>
        <taxon>Bacteria</taxon>
        <taxon>Bacillati</taxon>
        <taxon>Actinomycetota</taxon>
        <taxon>Coriobacteriia</taxon>
        <taxon>Eggerthellales</taxon>
        <taxon>Eggerthellaceae</taxon>
        <taxon>Berryella</taxon>
    </lineage>
</organism>
<dbReference type="HOGENOM" id="CLU_049301_16_0_11"/>
<proteinExistence type="inferred from homology"/>
<dbReference type="Proteomes" id="UP000031121">
    <property type="component" value="Chromosome"/>
</dbReference>
<dbReference type="OrthoDB" id="3427787at2"/>
<dbReference type="EMBL" id="CP009302">
    <property type="protein sequence ID" value="AJC12422.1"/>
    <property type="molecule type" value="Genomic_DNA"/>
</dbReference>
<dbReference type="AlphaFoldDB" id="A0A0A8BB61"/>
<dbReference type="KEGG" id="cbac:JI75_06870"/>
<accession>A0A0A8BB61</accession>
<dbReference type="RefSeq" id="WP_039689718.1">
    <property type="nucleotide sequence ID" value="NZ_CP009302.1"/>
</dbReference>
<dbReference type="Pfam" id="PF00582">
    <property type="entry name" value="Usp"/>
    <property type="match status" value="1"/>
</dbReference>
<reference evidence="3 4" key="2">
    <citation type="journal article" date="2015" name="Genome Announc.">
        <title>Complete Genome Sequence of Coriobacteriaceae Strain 68-1-3, a Novel Mucus-Degrading Isolate from the Swine Intestinal Tract.</title>
        <authorList>
            <person name="Looft T."/>
            <person name="Bayles D.O."/>
            <person name="Alt D.P."/>
            <person name="Stanton T.B."/>
        </authorList>
    </citation>
    <scope>NUCLEOTIDE SEQUENCE [LARGE SCALE GENOMIC DNA]</scope>
    <source>
        <strain evidence="3 4">68-1-3</strain>
    </source>
</reference>
<evidence type="ECO:0000256" key="1">
    <source>
        <dbReference type="ARBA" id="ARBA00008791"/>
    </source>
</evidence>
<gene>
    <name evidence="3" type="ORF">JI75_06870</name>
</gene>
<evidence type="ECO:0000259" key="2">
    <source>
        <dbReference type="Pfam" id="PF00582"/>
    </source>
</evidence>
<reference evidence="4" key="1">
    <citation type="submission" date="2014-08" db="EMBL/GenBank/DDBJ databases">
        <title>Coriobacteriaceae sp. complete genome.</title>
        <authorList>
            <person name="Looft T."/>
            <person name="Bayles D.O."/>
            <person name="Stanton T.B."/>
        </authorList>
    </citation>
    <scope>NUCLEOTIDE SEQUENCE [LARGE SCALE GENOMIC DNA]</scope>
    <source>
        <strain evidence="4">68-1-3</strain>
    </source>
</reference>
<name>A0A0A8BB61_9ACTN</name>
<dbReference type="Gene3D" id="3.40.50.620">
    <property type="entry name" value="HUPs"/>
    <property type="match status" value="1"/>
</dbReference>
<sequence>MAQYARIFAALDGGSTQEAVARRAVQVAHNSGAELLFGHVIDSVPYEANGIDFAALCEDGKKNLEHDLAAILAEAKEDPNIVSVDLKVHAGRITDTLAESLIEPFEPDLVICGARGLSNLKYAFVGSVSTYLIRNIKCDVLVVKPEHHDSVKL</sequence>
<keyword evidence="4" id="KW-1185">Reference proteome</keyword>
<comment type="similarity">
    <text evidence="1">Belongs to the universal stress protein A family.</text>
</comment>
<evidence type="ECO:0000313" key="3">
    <source>
        <dbReference type="EMBL" id="AJC12422.1"/>
    </source>
</evidence>
<evidence type="ECO:0000313" key="4">
    <source>
        <dbReference type="Proteomes" id="UP000031121"/>
    </source>
</evidence>
<dbReference type="InterPro" id="IPR006016">
    <property type="entry name" value="UspA"/>
</dbReference>